<evidence type="ECO:0000256" key="2">
    <source>
        <dbReference type="ARBA" id="ARBA00022692"/>
    </source>
</evidence>
<reference evidence="9" key="2">
    <citation type="submission" date="2015-06" db="UniProtKB">
        <authorList>
            <consortium name="EnsemblMetazoa"/>
        </authorList>
    </citation>
    <scope>IDENTIFICATION</scope>
</reference>
<dbReference type="InterPro" id="IPR003439">
    <property type="entry name" value="ABC_transporter-like_ATP-bd"/>
</dbReference>
<name>T1KJ63_TETUR</name>
<evidence type="ECO:0000259" key="8">
    <source>
        <dbReference type="PROSITE" id="PS50893"/>
    </source>
</evidence>
<evidence type="ECO:0000256" key="6">
    <source>
        <dbReference type="ARBA" id="ARBA00023136"/>
    </source>
</evidence>
<dbReference type="Pfam" id="PF12698">
    <property type="entry name" value="ABC2_membrane_3"/>
    <property type="match status" value="1"/>
</dbReference>
<protein>
    <recommendedName>
        <fullName evidence="8">ABC transporter domain-containing protein</fullName>
    </recommendedName>
</protein>
<dbReference type="EMBL" id="CAEY01000119">
    <property type="status" value="NOT_ANNOTATED_CDS"/>
    <property type="molecule type" value="Genomic_DNA"/>
</dbReference>
<gene>
    <name evidence="9" type="primary">107364664</name>
</gene>
<evidence type="ECO:0000313" key="10">
    <source>
        <dbReference type="Proteomes" id="UP000015104"/>
    </source>
</evidence>
<keyword evidence="3" id="KW-0547">Nucleotide-binding</keyword>
<dbReference type="GO" id="GO:0016887">
    <property type="term" value="F:ATP hydrolysis activity"/>
    <property type="evidence" value="ECO:0007669"/>
    <property type="project" value="InterPro"/>
</dbReference>
<reference evidence="10" key="1">
    <citation type="submission" date="2011-08" db="EMBL/GenBank/DDBJ databases">
        <authorList>
            <person name="Rombauts S."/>
        </authorList>
    </citation>
    <scope>NUCLEOTIDE SEQUENCE</scope>
    <source>
        <strain evidence="10">London</strain>
    </source>
</reference>
<feature type="transmembrane region" description="Helical" evidence="7">
    <location>
        <begin position="628"/>
        <end position="649"/>
    </location>
</feature>
<dbReference type="PANTHER" id="PTHR43038">
    <property type="entry name" value="ATP-BINDING CASSETTE, SUB-FAMILY H, MEMBER 1"/>
    <property type="match status" value="1"/>
</dbReference>
<dbReference type="PANTHER" id="PTHR43038:SF3">
    <property type="entry name" value="ABC TRANSPORTER G FAMILY MEMBER 20 ISOFORM X1"/>
    <property type="match status" value="1"/>
</dbReference>
<evidence type="ECO:0000256" key="4">
    <source>
        <dbReference type="ARBA" id="ARBA00022840"/>
    </source>
</evidence>
<dbReference type="eggNOG" id="KOG0059">
    <property type="taxonomic scope" value="Eukaryota"/>
</dbReference>
<evidence type="ECO:0000256" key="5">
    <source>
        <dbReference type="ARBA" id="ARBA00022989"/>
    </source>
</evidence>
<dbReference type="OMA" id="WPGICID"/>
<organism evidence="9 10">
    <name type="scientific">Tetranychus urticae</name>
    <name type="common">Two-spotted spider mite</name>
    <dbReference type="NCBI Taxonomy" id="32264"/>
    <lineage>
        <taxon>Eukaryota</taxon>
        <taxon>Metazoa</taxon>
        <taxon>Ecdysozoa</taxon>
        <taxon>Arthropoda</taxon>
        <taxon>Chelicerata</taxon>
        <taxon>Arachnida</taxon>
        <taxon>Acari</taxon>
        <taxon>Acariformes</taxon>
        <taxon>Trombidiformes</taxon>
        <taxon>Prostigmata</taxon>
        <taxon>Eleutherengona</taxon>
        <taxon>Raphignathae</taxon>
        <taxon>Tetranychoidea</taxon>
        <taxon>Tetranychidae</taxon>
        <taxon>Tetranychus</taxon>
    </lineage>
</organism>
<dbReference type="GO" id="GO:0005524">
    <property type="term" value="F:ATP binding"/>
    <property type="evidence" value="ECO:0007669"/>
    <property type="project" value="UniProtKB-KW"/>
</dbReference>
<proteinExistence type="predicted"/>
<feature type="transmembrane region" description="Helical" evidence="7">
    <location>
        <begin position="574"/>
        <end position="594"/>
    </location>
</feature>
<dbReference type="KEGG" id="tut:107364664"/>
<comment type="subcellular location">
    <subcellularLocation>
        <location evidence="1">Membrane</location>
        <topology evidence="1">Multi-pass membrane protein</topology>
    </subcellularLocation>
</comment>
<accession>T1KJ63</accession>
<dbReference type="InterPro" id="IPR017871">
    <property type="entry name" value="ABC_transporter-like_CS"/>
</dbReference>
<keyword evidence="2 7" id="KW-0812">Transmembrane</keyword>
<sequence>MVQSFSSNNQSTLKVDCDNNSNNIDPCYVDEKILQEGLVARNLCYAIKSVDILNNVDLNLPRGQIYGLLGPSGCGKTTLLRCFIGSIIPQVGDLFIFGRRPYESELGIPGPNVGYMPQEIALHSNLTVYENLMYFGIVYQIPFGDLTKRCNDLIEKFHLEPFKSQCVRTLSGGQARRLSLLVALLNESPLIILDEPTVGVDPVLRETCWNYLAKLAELQNCTIIVSTHYIEEARKANRIGFMRKGKIIVEDEPGRLMNIHSTTSLDQVFFKLCSVRRKSTICNPRDLKIFQQRMARAGKNIALGQYPSKSWFPTEIKPSTVSASIKQWLSLWSSLTLNNIFNEFRDPLVLSLQYSVSCWTILLFYFCIGNPPTGLKLAIVNNGSSFIDMGSAFIDSINGSMFIKQSYDSFDVAMADARKAPFWGVLWIPEDFTETLMLDKSSLNTTIEKVRSGQMKISVDMGNRIVAGMGLRGLFNAFMSFMLSTMKMIGLDEKLASFPIQIAEPIYGSKISRDYNDFRRTMFPGFVIICTLTLAMAISSIGLINLRTSKTFERLLVAGVSKETMLTVHFVTRLALQIPLILFIICLQCTLIGVDYPDKIIWAIFLFIIQTAIGIVCGIVLSGLSREVVASLYAVSGIFVILTFSTGAIWPLQSISSSFRWIFYCIPGTGSIHAYRSMIYRGWNLLHPKIWPGICIDFVWMTTLTILGFKIYN</sequence>
<keyword evidence="6 7" id="KW-0472">Membrane</keyword>
<dbReference type="SMART" id="SM00382">
    <property type="entry name" value="AAA"/>
    <property type="match status" value="1"/>
</dbReference>
<dbReference type="Pfam" id="PF00005">
    <property type="entry name" value="ABC_tran"/>
    <property type="match status" value="1"/>
</dbReference>
<dbReference type="AlphaFoldDB" id="T1KJ63"/>
<dbReference type="SUPFAM" id="SSF52540">
    <property type="entry name" value="P-loop containing nucleoside triphosphate hydrolases"/>
    <property type="match status" value="1"/>
</dbReference>
<dbReference type="InterPro" id="IPR013525">
    <property type="entry name" value="ABC2_TM"/>
</dbReference>
<dbReference type="OrthoDB" id="10255969at2759"/>
<feature type="domain" description="ABC transporter" evidence="8">
    <location>
        <begin position="38"/>
        <end position="269"/>
    </location>
</feature>
<evidence type="ECO:0000256" key="7">
    <source>
        <dbReference type="SAM" id="Phobius"/>
    </source>
</evidence>
<dbReference type="PROSITE" id="PS50893">
    <property type="entry name" value="ABC_TRANSPORTER_2"/>
    <property type="match status" value="1"/>
</dbReference>
<keyword evidence="10" id="KW-1185">Reference proteome</keyword>
<feature type="transmembrane region" description="Helical" evidence="7">
    <location>
        <begin position="600"/>
        <end position="621"/>
    </location>
</feature>
<evidence type="ECO:0000256" key="3">
    <source>
        <dbReference type="ARBA" id="ARBA00022741"/>
    </source>
</evidence>
<dbReference type="EnsemblMetazoa" id="tetur12g03910.1">
    <property type="protein sequence ID" value="tetur12g03910.1"/>
    <property type="gene ID" value="tetur12g03910"/>
</dbReference>
<keyword evidence="5 7" id="KW-1133">Transmembrane helix</keyword>
<dbReference type="GO" id="GO:0140359">
    <property type="term" value="F:ABC-type transporter activity"/>
    <property type="evidence" value="ECO:0007669"/>
    <property type="project" value="InterPro"/>
</dbReference>
<dbReference type="InterPro" id="IPR027417">
    <property type="entry name" value="P-loop_NTPase"/>
</dbReference>
<feature type="transmembrane region" description="Helical" evidence="7">
    <location>
        <begin position="522"/>
        <end position="546"/>
    </location>
</feature>
<dbReference type="HOGENOM" id="CLU_014367_1_0_1"/>
<dbReference type="GO" id="GO:0016020">
    <property type="term" value="C:membrane"/>
    <property type="evidence" value="ECO:0007669"/>
    <property type="project" value="UniProtKB-SubCell"/>
</dbReference>
<dbReference type="PROSITE" id="PS00211">
    <property type="entry name" value="ABC_TRANSPORTER_1"/>
    <property type="match status" value="1"/>
</dbReference>
<keyword evidence="4" id="KW-0067">ATP-binding</keyword>
<evidence type="ECO:0000313" key="9">
    <source>
        <dbReference type="EnsemblMetazoa" id="tetur12g03910.1"/>
    </source>
</evidence>
<evidence type="ECO:0000256" key="1">
    <source>
        <dbReference type="ARBA" id="ARBA00004141"/>
    </source>
</evidence>
<dbReference type="CDD" id="cd03230">
    <property type="entry name" value="ABC_DR_subfamily_A"/>
    <property type="match status" value="1"/>
</dbReference>
<feature type="transmembrane region" description="Helical" evidence="7">
    <location>
        <begin position="690"/>
        <end position="712"/>
    </location>
</feature>
<dbReference type="Gene3D" id="3.40.50.300">
    <property type="entry name" value="P-loop containing nucleotide triphosphate hydrolases"/>
    <property type="match status" value="1"/>
</dbReference>
<dbReference type="Proteomes" id="UP000015104">
    <property type="component" value="Unassembled WGS sequence"/>
</dbReference>
<dbReference type="InterPro" id="IPR003593">
    <property type="entry name" value="AAA+_ATPase"/>
</dbReference>